<accession>A0A1I2M0G6</accession>
<protein>
    <submittedName>
        <fullName evidence="2">Uncharacterized protein</fullName>
    </submittedName>
</protein>
<evidence type="ECO:0000313" key="4">
    <source>
        <dbReference type="Proteomes" id="UP000246114"/>
    </source>
</evidence>
<evidence type="ECO:0000313" key="2">
    <source>
        <dbReference type="EMBL" id="SFF85102.1"/>
    </source>
</evidence>
<organism evidence="2 3">
    <name type="scientific">Clostridium cadaveris</name>
    <dbReference type="NCBI Taxonomy" id="1529"/>
    <lineage>
        <taxon>Bacteria</taxon>
        <taxon>Bacillati</taxon>
        <taxon>Bacillota</taxon>
        <taxon>Clostridia</taxon>
        <taxon>Eubacteriales</taxon>
        <taxon>Clostridiaceae</taxon>
        <taxon>Clostridium</taxon>
    </lineage>
</organism>
<gene>
    <name evidence="1" type="ORF">DBY38_03680</name>
    <name evidence="2" type="ORF">SAMN04487885_11295</name>
</gene>
<evidence type="ECO:0000313" key="1">
    <source>
        <dbReference type="EMBL" id="PWL54609.1"/>
    </source>
</evidence>
<sequence length="104" mass="12256">MFNINELIDGDISKYDEETRLYIDTLREKLRENIKEALVDDMAEKMIDALNSDKEEFRSILETLLENKNKGLNNLPLRTLLDMYITKKGQENFVKLIEKTSEEL</sequence>
<dbReference type="Proteomes" id="UP000246114">
    <property type="component" value="Unassembled WGS sequence"/>
</dbReference>
<reference evidence="1 4" key="2">
    <citation type="submission" date="2018-03" db="EMBL/GenBank/DDBJ databases">
        <title>The uncultured portion of the human microbiome is neutrally assembled.</title>
        <authorList>
            <person name="Jeraldo P."/>
            <person name="Boardman L."/>
            <person name="White B.A."/>
            <person name="Nelson H."/>
            <person name="Goldenfeld N."/>
            <person name="Chia N."/>
        </authorList>
    </citation>
    <scope>NUCLEOTIDE SEQUENCE [LARGE SCALE GENOMIC DNA]</scope>
    <source>
        <strain evidence="1">CIM:MAG 903</strain>
    </source>
</reference>
<dbReference type="RefSeq" id="WP_027639974.1">
    <property type="nucleotide sequence ID" value="NZ_BAAACD010000011.1"/>
</dbReference>
<evidence type="ECO:0000313" key="3">
    <source>
        <dbReference type="Proteomes" id="UP000182135"/>
    </source>
</evidence>
<dbReference type="Proteomes" id="UP000182135">
    <property type="component" value="Unassembled WGS sequence"/>
</dbReference>
<name>A0A1I2M0G6_9CLOT</name>
<dbReference type="GeneID" id="90545055"/>
<dbReference type="AlphaFoldDB" id="A0A1I2M0G6"/>
<dbReference type="EMBL" id="FOOE01000012">
    <property type="protein sequence ID" value="SFF85102.1"/>
    <property type="molecule type" value="Genomic_DNA"/>
</dbReference>
<reference evidence="2 3" key="1">
    <citation type="submission" date="2016-10" db="EMBL/GenBank/DDBJ databases">
        <authorList>
            <person name="de Groot N.N."/>
        </authorList>
    </citation>
    <scope>NUCLEOTIDE SEQUENCE [LARGE SCALE GENOMIC DNA]</scope>
    <source>
        <strain evidence="2 3">NLAE-zl-G419</strain>
    </source>
</reference>
<proteinExistence type="predicted"/>
<keyword evidence="3" id="KW-1185">Reference proteome</keyword>
<dbReference type="eggNOG" id="ENOG5030FZJ">
    <property type="taxonomic scope" value="Bacteria"/>
</dbReference>
<dbReference type="OrthoDB" id="1931481at2"/>
<dbReference type="EMBL" id="QAMZ01000019">
    <property type="protein sequence ID" value="PWL54609.1"/>
    <property type="molecule type" value="Genomic_DNA"/>
</dbReference>
<dbReference type="STRING" id="1529.SAMN04487885_11295"/>